<dbReference type="Gene3D" id="3.40.1160.10">
    <property type="entry name" value="Acetylglutamate kinase-like"/>
    <property type="match status" value="1"/>
</dbReference>
<dbReference type="Pfam" id="PF00696">
    <property type="entry name" value="AA_kinase"/>
    <property type="match status" value="1"/>
</dbReference>
<keyword evidence="8" id="KW-0067">ATP-binding</keyword>
<evidence type="ECO:0000256" key="6">
    <source>
        <dbReference type="ARBA" id="ARBA00022741"/>
    </source>
</evidence>
<dbReference type="EC" id="2.7.4.22" evidence="3"/>
<protein>
    <recommendedName>
        <fullName evidence="3">UMP kinase</fullName>
        <ecNumber evidence="3">2.7.4.22</ecNumber>
    </recommendedName>
    <alternativeName>
        <fullName evidence="10">Uridine monophosphate kinase</fullName>
    </alternativeName>
</protein>
<dbReference type="SUPFAM" id="SSF53633">
    <property type="entry name" value="Carbamate kinase-like"/>
    <property type="match status" value="1"/>
</dbReference>
<evidence type="ECO:0000259" key="11">
    <source>
        <dbReference type="Pfam" id="PF00696"/>
    </source>
</evidence>
<dbReference type="GO" id="GO:0006225">
    <property type="term" value="P:UDP biosynthetic process"/>
    <property type="evidence" value="ECO:0007669"/>
    <property type="project" value="TreeGrafter"/>
</dbReference>
<keyword evidence="4" id="KW-0963">Cytoplasm</keyword>
<accession>A0A1F6TNT3</accession>
<evidence type="ECO:0000256" key="7">
    <source>
        <dbReference type="ARBA" id="ARBA00022777"/>
    </source>
</evidence>
<dbReference type="PANTHER" id="PTHR42833:SF4">
    <property type="entry name" value="URIDYLATE KINASE PUMPKIN, CHLOROPLASTIC"/>
    <property type="match status" value="1"/>
</dbReference>
<feature type="domain" description="Aspartate/glutamate/uridylate kinase" evidence="11">
    <location>
        <begin position="4"/>
        <end position="209"/>
    </location>
</feature>
<keyword evidence="9" id="KW-0665">Pyrimidine biosynthesis</keyword>
<dbReference type="InterPro" id="IPR001048">
    <property type="entry name" value="Asp/Glu/Uridylate_kinase"/>
</dbReference>
<dbReference type="NCBIfam" id="TIGR02076">
    <property type="entry name" value="pyrH_arch"/>
    <property type="match status" value="1"/>
</dbReference>
<sequence>MEETIIISLGGSLIVPEEIDTEFLKEFRNLILSYVAKGKRFVIDTGGGKTCRKYQSVAREIVDASKEDLDWIGLTVNNVNAQLVRVIFGKDACKKVFYDLREEELREKILEYPIVIGGALEPGHSSDFDAVLAAKNIGAKKIINLSNTDYVYDADPKINQDAKKIEQISWADYRALIPKEWTHAGLNSPFDPIASKAAEEAGITVIIMNGQPIDNLAKCLDGEKFMGTVIS</sequence>
<organism evidence="12 13">
    <name type="scientific">Candidatus Nomurabacteria bacterium GWB1_40_6</name>
    <dbReference type="NCBI Taxonomy" id="1801727"/>
    <lineage>
        <taxon>Bacteria</taxon>
        <taxon>Candidatus Nomuraibacteriota</taxon>
    </lineage>
</organism>
<evidence type="ECO:0000256" key="9">
    <source>
        <dbReference type="ARBA" id="ARBA00022975"/>
    </source>
</evidence>
<gene>
    <name evidence="12" type="ORF">A2121_00240</name>
</gene>
<proteinExistence type="inferred from homology"/>
<evidence type="ECO:0000313" key="13">
    <source>
        <dbReference type="Proteomes" id="UP000176484"/>
    </source>
</evidence>
<comment type="similarity">
    <text evidence="2">Belongs to the UMP kinase family.</text>
</comment>
<keyword evidence="5" id="KW-0808">Transferase</keyword>
<evidence type="ECO:0000256" key="2">
    <source>
        <dbReference type="ARBA" id="ARBA00007614"/>
    </source>
</evidence>
<keyword evidence="7" id="KW-0418">Kinase</keyword>
<evidence type="ECO:0000256" key="1">
    <source>
        <dbReference type="ARBA" id="ARBA00004791"/>
    </source>
</evidence>
<dbReference type="InterPro" id="IPR011818">
    <property type="entry name" value="Uridylate_kinase_arch/spir"/>
</dbReference>
<evidence type="ECO:0000313" key="12">
    <source>
        <dbReference type="EMBL" id="OGI46783.1"/>
    </source>
</evidence>
<evidence type="ECO:0000256" key="3">
    <source>
        <dbReference type="ARBA" id="ARBA00012899"/>
    </source>
</evidence>
<comment type="pathway">
    <text evidence="1">Pyrimidine metabolism; CTP biosynthesis via de novo pathway; UDP from UMP (UMPK route): step 1/1.</text>
</comment>
<dbReference type="GO" id="GO:0005524">
    <property type="term" value="F:ATP binding"/>
    <property type="evidence" value="ECO:0007669"/>
    <property type="project" value="UniProtKB-KW"/>
</dbReference>
<dbReference type="GO" id="GO:0033862">
    <property type="term" value="F:UMP kinase activity"/>
    <property type="evidence" value="ECO:0007669"/>
    <property type="project" value="UniProtKB-EC"/>
</dbReference>
<evidence type="ECO:0000256" key="8">
    <source>
        <dbReference type="ARBA" id="ARBA00022840"/>
    </source>
</evidence>
<dbReference type="PANTHER" id="PTHR42833">
    <property type="entry name" value="URIDYLATE KINASE"/>
    <property type="match status" value="1"/>
</dbReference>
<name>A0A1F6TNT3_9BACT</name>
<dbReference type="Proteomes" id="UP000176484">
    <property type="component" value="Unassembled WGS sequence"/>
</dbReference>
<evidence type="ECO:0000256" key="10">
    <source>
        <dbReference type="ARBA" id="ARBA00032092"/>
    </source>
</evidence>
<comment type="caution">
    <text evidence="12">The sequence shown here is derived from an EMBL/GenBank/DDBJ whole genome shotgun (WGS) entry which is preliminary data.</text>
</comment>
<dbReference type="EMBL" id="MFTD01000013">
    <property type="protein sequence ID" value="OGI46783.1"/>
    <property type="molecule type" value="Genomic_DNA"/>
</dbReference>
<reference evidence="12 13" key="1">
    <citation type="journal article" date="2016" name="Nat. Commun.">
        <title>Thousands of microbial genomes shed light on interconnected biogeochemical processes in an aquifer system.</title>
        <authorList>
            <person name="Anantharaman K."/>
            <person name="Brown C.T."/>
            <person name="Hug L.A."/>
            <person name="Sharon I."/>
            <person name="Castelle C.J."/>
            <person name="Probst A.J."/>
            <person name="Thomas B.C."/>
            <person name="Singh A."/>
            <person name="Wilkins M.J."/>
            <person name="Karaoz U."/>
            <person name="Brodie E.L."/>
            <person name="Williams K.H."/>
            <person name="Hubbard S.S."/>
            <person name="Banfield J.F."/>
        </authorList>
    </citation>
    <scope>NUCLEOTIDE SEQUENCE [LARGE SCALE GENOMIC DNA]</scope>
</reference>
<evidence type="ECO:0000256" key="5">
    <source>
        <dbReference type="ARBA" id="ARBA00022679"/>
    </source>
</evidence>
<dbReference type="AlphaFoldDB" id="A0A1F6TNT3"/>
<keyword evidence="6" id="KW-0547">Nucleotide-binding</keyword>
<dbReference type="InterPro" id="IPR036393">
    <property type="entry name" value="AceGlu_kinase-like_sf"/>
</dbReference>
<evidence type="ECO:0000256" key="4">
    <source>
        <dbReference type="ARBA" id="ARBA00022490"/>
    </source>
</evidence>